<dbReference type="Proteomes" id="UP000176532">
    <property type="component" value="Unassembled WGS sequence"/>
</dbReference>
<dbReference type="Gene3D" id="3.40.190.80">
    <property type="match status" value="1"/>
</dbReference>
<dbReference type="STRING" id="1798682.A3C15_02840"/>
<feature type="binding site" evidence="5">
    <location>
        <position position="206"/>
    </location>
    <ligand>
        <name>Mg(2+)</name>
        <dbReference type="ChEBI" id="CHEBI:18420"/>
        <label>1</label>
        <note>catalytic</note>
    </ligand>
</feature>
<dbReference type="AlphaFoldDB" id="A0A1F6M809"/>
<dbReference type="PANTHER" id="PTHR20854">
    <property type="entry name" value="INOSITOL MONOPHOSPHATASE"/>
    <property type="match status" value="1"/>
</dbReference>
<proteinExistence type="predicted"/>
<name>A0A1F6M809_9BACT</name>
<evidence type="ECO:0000256" key="1">
    <source>
        <dbReference type="ARBA" id="ARBA00001946"/>
    </source>
</evidence>
<keyword evidence="4 5" id="KW-0460">Magnesium</keyword>
<evidence type="ECO:0000256" key="4">
    <source>
        <dbReference type="ARBA" id="ARBA00022842"/>
    </source>
</evidence>
<dbReference type="GO" id="GO:0008934">
    <property type="term" value="F:inositol monophosphate 1-phosphatase activity"/>
    <property type="evidence" value="ECO:0007669"/>
    <property type="project" value="TreeGrafter"/>
</dbReference>
<dbReference type="CDD" id="cd01637">
    <property type="entry name" value="IMPase_like"/>
    <property type="match status" value="1"/>
</dbReference>
<evidence type="ECO:0000313" key="6">
    <source>
        <dbReference type="EMBL" id="OGH67774.1"/>
    </source>
</evidence>
<protein>
    <recommendedName>
        <fullName evidence="8">Inositol-1-monophosphatase</fullName>
    </recommendedName>
</protein>
<comment type="caution">
    <text evidence="6">The sequence shown here is derived from an EMBL/GenBank/DDBJ whole genome shotgun (WGS) entry which is preliminary data.</text>
</comment>
<keyword evidence="3" id="KW-0378">Hydrolase</keyword>
<comment type="cofactor">
    <cofactor evidence="1 5">
        <name>Mg(2+)</name>
        <dbReference type="ChEBI" id="CHEBI:18420"/>
    </cofactor>
</comment>
<dbReference type="Gene3D" id="3.30.540.10">
    <property type="entry name" value="Fructose-1,6-Bisphosphatase, subunit A, domain 1"/>
    <property type="match status" value="1"/>
</dbReference>
<dbReference type="SUPFAM" id="SSF56655">
    <property type="entry name" value="Carbohydrate phosphatase"/>
    <property type="match status" value="1"/>
</dbReference>
<dbReference type="EMBL" id="MFQD01000034">
    <property type="protein sequence ID" value="OGH67774.1"/>
    <property type="molecule type" value="Genomic_DNA"/>
</dbReference>
<sequence length="256" mass="27813">MEKFLKQIIRVAGKEILNKWGKVGVKYTKKDATDVVTEADLVANKIILAAIGKKFPTHGIISEEMPEQRHGAEYTWVIDPLDGTRNFSRGASLFGVMIAVARAGRVVMGGIYLPVSDELFFAEKGGGAFLNGKKIHGSSCRVWGESWGSVSAHITGMRGKIMGELIVRAQTDPCWISASGCAAANAAYLATGQRDWIVSDGGGVWDYAAPAIILGEAGYKVTNLNGKLWTLRDRNFIAANKKLYPILRKIIDRAAE</sequence>
<accession>A0A1F6M809</accession>
<dbReference type="PRINTS" id="PR00377">
    <property type="entry name" value="IMPHPHTASES"/>
</dbReference>
<evidence type="ECO:0000256" key="2">
    <source>
        <dbReference type="ARBA" id="ARBA00022723"/>
    </source>
</evidence>
<dbReference type="Pfam" id="PF00459">
    <property type="entry name" value="Inositol_P"/>
    <property type="match status" value="1"/>
</dbReference>
<evidence type="ECO:0000256" key="5">
    <source>
        <dbReference type="PIRSR" id="PIRSR600760-2"/>
    </source>
</evidence>
<feature type="binding site" evidence="5">
    <location>
        <position position="82"/>
    </location>
    <ligand>
        <name>Mg(2+)</name>
        <dbReference type="ChEBI" id="CHEBI:18420"/>
        <label>1</label>
        <note>catalytic</note>
    </ligand>
</feature>
<evidence type="ECO:0000256" key="3">
    <source>
        <dbReference type="ARBA" id="ARBA00022801"/>
    </source>
</evidence>
<dbReference type="InterPro" id="IPR020583">
    <property type="entry name" value="Inositol_monoP_metal-BS"/>
</dbReference>
<reference evidence="6 7" key="1">
    <citation type="journal article" date="2016" name="Nat. Commun.">
        <title>Thousands of microbial genomes shed light on interconnected biogeochemical processes in an aquifer system.</title>
        <authorList>
            <person name="Anantharaman K."/>
            <person name="Brown C.T."/>
            <person name="Hug L.A."/>
            <person name="Sharon I."/>
            <person name="Castelle C.J."/>
            <person name="Probst A.J."/>
            <person name="Thomas B.C."/>
            <person name="Singh A."/>
            <person name="Wilkins M.J."/>
            <person name="Karaoz U."/>
            <person name="Brodie E.L."/>
            <person name="Williams K.H."/>
            <person name="Hubbard S.S."/>
            <person name="Banfield J.F."/>
        </authorList>
    </citation>
    <scope>NUCLEOTIDE SEQUENCE [LARGE SCALE GENOMIC DNA]</scope>
</reference>
<dbReference type="PANTHER" id="PTHR20854:SF4">
    <property type="entry name" value="INOSITOL-1-MONOPHOSPHATASE-RELATED"/>
    <property type="match status" value="1"/>
</dbReference>
<dbReference type="InterPro" id="IPR000760">
    <property type="entry name" value="Inositol_monophosphatase-like"/>
</dbReference>
<gene>
    <name evidence="6" type="ORF">A3C15_02840</name>
</gene>
<keyword evidence="2 5" id="KW-0479">Metal-binding</keyword>
<feature type="binding site" evidence="5">
    <location>
        <position position="63"/>
    </location>
    <ligand>
        <name>Mg(2+)</name>
        <dbReference type="ChEBI" id="CHEBI:18420"/>
        <label>1</label>
        <note>catalytic</note>
    </ligand>
</feature>
<evidence type="ECO:0008006" key="8">
    <source>
        <dbReference type="Google" id="ProtNLM"/>
    </source>
</evidence>
<feature type="binding site" evidence="5">
    <location>
        <position position="81"/>
    </location>
    <ligand>
        <name>Mg(2+)</name>
        <dbReference type="ChEBI" id="CHEBI:18420"/>
        <label>1</label>
        <note>catalytic</note>
    </ligand>
</feature>
<dbReference type="GO" id="GO:0006020">
    <property type="term" value="P:inositol metabolic process"/>
    <property type="evidence" value="ECO:0007669"/>
    <property type="project" value="TreeGrafter"/>
</dbReference>
<dbReference type="FunFam" id="3.30.540.10:FF:000003">
    <property type="entry name" value="Inositol-1-monophosphatase"/>
    <property type="match status" value="1"/>
</dbReference>
<dbReference type="GO" id="GO:0046872">
    <property type="term" value="F:metal ion binding"/>
    <property type="evidence" value="ECO:0007669"/>
    <property type="project" value="UniProtKB-KW"/>
</dbReference>
<organism evidence="6 7">
    <name type="scientific">Candidatus Magasanikbacteria bacterium RIFCSPHIGHO2_02_FULL_50_9b</name>
    <dbReference type="NCBI Taxonomy" id="1798682"/>
    <lineage>
        <taxon>Bacteria</taxon>
        <taxon>Candidatus Magasanikiibacteriota</taxon>
    </lineage>
</organism>
<dbReference type="GO" id="GO:0007165">
    <property type="term" value="P:signal transduction"/>
    <property type="evidence" value="ECO:0007669"/>
    <property type="project" value="TreeGrafter"/>
</dbReference>
<feature type="binding site" evidence="5">
    <location>
        <position position="79"/>
    </location>
    <ligand>
        <name>Mg(2+)</name>
        <dbReference type="ChEBI" id="CHEBI:18420"/>
        <label>1</label>
        <note>catalytic</note>
    </ligand>
</feature>
<evidence type="ECO:0000313" key="7">
    <source>
        <dbReference type="Proteomes" id="UP000176532"/>
    </source>
</evidence>
<dbReference type="PROSITE" id="PS00629">
    <property type="entry name" value="IMP_1"/>
    <property type="match status" value="1"/>
</dbReference>